<evidence type="ECO:0000313" key="2">
    <source>
        <dbReference type="EMBL" id="CAL8130493.1"/>
    </source>
</evidence>
<gene>
    <name evidence="2" type="ORF">ODALV1_LOCUS23750</name>
</gene>
<dbReference type="EMBL" id="CAXLJM020000082">
    <property type="protein sequence ID" value="CAL8130493.1"/>
    <property type="molecule type" value="Genomic_DNA"/>
</dbReference>
<evidence type="ECO:0000256" key="1">
    <source>
        <dbReference type="SAM" id="MobiDB-lite"/>
    </source>
</evidence>
<sequence length="288" mass="31712">MKGHLLDSLPVVRSDGTSARNPVANQGNGSANIPRSRRSPPTGVTNQKGASGSGLTSSQVSTSSSNTGTPGQVQQGDGSSQRTPPKTDSFIVCVGTSCSNTDHLLDVSVEVLHQEASNIPEEGEGLVATPDDLLPWLHLNPAQVEFCIRCLETPVAIFGEKIVIVLHHHHTSAAPLLGVHYRFWIAQHVIRREGFGCEYPFRARIYTDMQMVYFGGLQMLVREMNQWALKPSPMSDMEQRNSRIPTWKVNPLARSIGGFSSRGFRFYRDPVYLLPPLALQALDDLEFY</sequence>
<feature type="compositionally biased region" description="Low complexity" evidence="1">
    <location>
        <begin position="53"/>
        <end position="69"/>
    </location>
</feature>
<feature type="compositionally biased region" description="Polar residues" evidence="1">
    <location>
        <begin position="15"/>
        <end position="33"/>
    </location>
</feature>
<evidence type="ECO:0000313" key="3">
    <source>
        <dbReference type="Proteomes" id="UP001642540"/>
    </source>
</evidence>
<name>A0ABP1RLZ4_9HEXA</name>
<proteinExistence type="predicted"/>
<accession>A0ABP1RLZ4</accession>
<keyword evidence="3" id="KW-1185">Reference proteome</keyword>
<feature type="compositionally biased region" description="Polar residues" evidence="1">
    <location>
        <begin position="70"/>
        <end position="86"/>
    </location>
</feature>
<reference evidence="2 3" key="1">
    <citation type="submission" date="2024-08" db="EMBL/GenBank/DDBJ databases">
        <authorList>
            <person name="Cucini C."/>
            <person name="Frati F."/>
        </authorList>
    </citation>
    <scope>NUCLEOTIDE SEQUENCE [LARGE SCALE GENOMIC DNA]</scope>
</reference>
<feature type="region of interest" description="Disordered" evidence="1">
    <location>
        <begin position="1"/>
        <end position="86"/>
    </location>
</feature>
<protein>
    <submittedName>
        <fullName evidence="2">Uncharacterized protein</fullName>
    </submittedName>
</protein>
<comment type="caution">
    <text evidence="2">The sequence shown here is derived from an EMBL/GenBank/DDBJ whole genome shotgun (WGS) entry which is preliminary data.</text>
</comment>
<organism evidence="2 3">
    <name type="scientific">Orchesella dallaii</name>
    <dbReference type="NCBI Taxonomy" id="48710"/>
    <lineage>
        <taxon>Eukaryota</taxon>
        <taxon>Metazoa</taxon>
        <taxon>Ecdysozoa</taxon>
        <taxon>Arthropoda</taxon>
        <taxon>Hexapoda</taxon>
        <taxon>Collembola</taxon>
        <taxon>Entomobryomorpha</taxon>
        <taxon>Entomobryoidea</taxon>
        <taxon>Orchesellidae</taxon>
        <taxon>Orchesellinae</taxon>
        <taxon>Orchesella</taxon>
    </lineage>
</organism>
<dbReference type="Proteomes" id="UP001642540">
    <property type="component" value="Unassembled WGS sequence"/>
</dbReference>